<feature type="transmembrane region" description="Helical" evidence="6">
    <location>
        <begin position="106"/>
        <end position="125"/>
    </location>
</feature>
<feature type="transmembrane region" description="Helical" evidence="6">
    <location>
        <begin position="131"/>
        <end position="151"/>
    </location>
</feature>
<feature type="domain" description="Histidine kinase" evidence="7">
    <location>
        <begin position="274"/>
        <end position="488"/>
    </location>
</feature>
<dbReference type="PROSITE" id="PS50109">
    <property type="entry name" value="HIS_KIN"/>
    <property type="match status" value="1"/>
</dbReference>
<evidence type="ECO:0000256" key="2">
    <source>
        <dbReference type="ARBA" id="ARBA00012438"/>
    </source>
</evidence>
<dbReference type="InterPro" id="IPR050736">
    <property type="entry name" value="Sensor_HK_Regulatory"/>
</dbReference>
<keyword evidence="4 8" id="KW-0418">Kinase</keyword>
<evidence type="ECO:0000313" key="8">
    <source>
        <dbReference type="EMBL" id="MBO0930082.1"/>
    </source>
</evidence>
<dbReference type="CDD" id="cd00082">
    <property type="entry name" value="HisKA"/>
    <property type="match status" value="1"/>
</dbReference>
<dbReference type="GO" id="GO:0000155">
    <property type="term" value="F:phosphorelay sensor kinase activity"/>
    <property type="evidence" value="ECO:0007669"/>
    <property type="project" value="InterPro"/>
</dbReference>
<keyword evidence="9" id="KW-1185">Reference proteome</keyword>
<dbReference type="AlphaFoldDB" id="A0A939JUS2"/>
<protein>
    <recommendedName>
        <fullName evidence="2">histidine kinase</fullName>
        <ecNumber evidence="2">2.7.13.3</ecNumber>
    </recommendedName>
</protein>
<evidence type="ECO:0000256" key="3">
    <source>
        <dbReference type="ARBA" id="ARBA00022679"/>
    </source>
</evidence>
<comment type="caution">
    <text evidence="8">The sequence shown here is derived from an EMBL/GenBank/DDBJ whole genome shotgun (WGS) entry which is preliminary data.</text>
</comment>
<keyword evidence="6" id="KW-1133">Transmembrane helix</keyword>
<evidence type="ECO:0000256" key="1">
    <source>
        <dbReference type="ARBA" id="ARBA00000085"/>
    </source>
</evidence>
<dbReference type="InterPro" id="IPR003594">
    <property type="entry name" value="HATPase_dom"/>
</dbReference>
<keyword evidence="3" id="KW-0808">Transferase</keyword>
<feature type="transmembrane region" description="Helical" evidence="6">
    <location>
        <begin position="75"/>
        <end position="94"/>
    </location>
</feature>
<feature type="transmembrane region" description="Helical" evidence="6">
    <location>
        <begin position="195"/>
        <end position="215"/>
    </location>
</feature>
<dbReference type="InterPro" id="IPR003661">
    <property type="entry name" value="HisK_dim/P_dom"/>
</dbReference>
<dbReference type="PANTHER" id="PTHR43711">
    <property type="entry name" value="TWO-COMPONENT HISTIDINE KINASE"/>
    <property type="match status" value="1"/>
</dbReference>
<dbReference type="InterPro" id="IPR036890">
    <property type="entry name" value="HATPase_C_sf"/>
</dbReference>
<dbReference type="InterPro" id="IPR005467">
    <property type="entry name" value="His_kinase_dom"/>
</dbReference>
<keyword evidence="6" id="KW-0812">Transmembrane</keyword>
<dbReference type="Gene3D" id="1.10.287.130">
    <property type="match status" value="1"/>
</dbReference>
<feature type="transmembrane region" description="Helical" evidence="6">
    <location>
        <begin position="14"/>
        <end position="33"/>
    </location>
</feature>
<evidence type="ECO:0000259" key="7">
    <source>
        <dbReference type="PROSITE" id="PS50109"/>
    </source>
</evidence>
<proteinExistence type="predicted"/>
<feature type="transmembrane region" description="Helical" evidence="6">
    <location>
        <begin position="163"/>
        <end position="183"/>
    </location>
</feature>
<dbReference type="InterPro" id="IPR036097">
    <property type="entry name" value="HisK_dim/P_sf"/>
</dbReference>
<evidence type="ECO:0000313" key="9">
    <source>
        <dbReference type="Proteomes" id="UP000664795"/>
    </source>
</evidence>
<dbReference type="Proteomes" id="UP000664795">
    <property type="component" value="Unassembled WGS sequence"/>
</dbReference>
<reference evidence="8 9" key="1">
    <citation type="submission" date="2021-03" db="EMBL/GenBank/DDBJ databases">
        <title>Fibrella sp. HMF5036 genome sequencing and assembly.</title>
        <authorList>
            <person name="Kang H."/>
            <person name="Kim H."/>
            <person name="Bae S."/>
            <person name="Joh K."/>
        </authorList>
    </citation>
    <scope>NUCLEOTIDE SEQUENCE [LARGE SCALE GENOMIC DNA]</scope>
    <source>
        <strain evidence="8 9">HMF5036</strain>
    </source>
</reference>
<evidence type="ECO:0000256" key="4">
    <source>
        <dbReference type="ARBA" id="ARBA00022777"/>
    </source>
</evidence>
<dbReference type="SUPFAM" id="SSF47384">
    <property type="entry name" value="Homodimeric domain of signal transducing histidine kinase"/>
    <property type="match status" value="1"/>
</dbReference>
<gene>
    <name evidence="8" type="ORF">J2I48_03710</name>
</gene>
<comment type="catalytic activity">
    <reaction evidence="1">
        <text>ATP + protein L-histidine = ADP + protein N-phospho-L-histidine.</text>
        <dbReference type="EC" id="2.7.13.3"/>
    </reaction>
</comment>
<dbReference type="SUPFAM" id="SSF55874">
    <property type="entry name" value="ATPase domain of HSP90 chaperone/DNA topoisomerase II/histidine kinase"/>
    <property type="match status" value="1"/>
</dbReference>
<dbReference type="PANTHER" id="PTHR43711:SF26">
    <property type="entry name" value="SENSOR HISTIDINE KINASE RCSC"/>
    <property type="match status" value="1"/>
</dbReference>
<organism evidence="8 9">
    <name type="scientific">Fibrella aquatilis</name>
    <dbReference type="NCBI Taxonomy" id="2817059"/>
    <lineage>
        <taxon>Bacteria</taxon>
        <taxon>Pseudomonadati</taxon>
        <taxon>Bacteroidota</taxon>
        <taxon>Cytophagia</taxon>
        <taxon>Cytophagales</taxon>
        <taxon>Spirosomataceae</taxon>
        <taxon>Fibrella</taxon>
    </lineage>
</organism>
<keyword evidence="6" id="KW-0472">Membrane</keyword>
<evidence type="ECO:0000256" key="6">
    <source>
        <dbReference type="SAM" id="Phobius"/>
    </source>
</evidence>
<evidence type="ECO:0000256" key="5">
    <source>
        <dbReference type="ARBA" id="ARBA00023012"/>
    </source>
</evidence>
<keyword evidence="5" id="KW-0902">Two-component regulatory system</keyword>
<dbReference type="EMBL" id="JAFMYU010000002">
    <property type="protein sequence ID" value="MBO0930082.1"/>
    <property type="molecule type" value="Genomic_DNA"/>
</dbReference>
<sequence length="511" mass="56448">MSPSLLPDGNIEPLIRTFLLGIIWSLFLSLLAYSCLFKRDQVYRWSTAAVAGVTGSSTYSWLFHFHYPVALTHGASFAKLACEVIVAVAMLGFMEVQFNRAWSRRFTSLLGFGGLLLLLAAVAAFQESVYLLIAVKAGRLVLIGELLRLCLRATRQRKPDGLLLLMSAGLVLLGELGFIALLLRTGVYTIPNSPSLSSTVGSTGIFFALITIRLIRHSTQSKQELAQRQAELDAMITERAAMLAQQNARLDELVSQRTAELNAANQAKTRLFSIVSHDLRSPVISLQNTLLLLQSKQLTRQENERLTQQLTLSTDRLYTNLDNLLAWSLSQLNELRTLPQPIVVHDLADDILEMAEDMARYKQITCNNQIDDELVVLADENQLRTVLRNLVDNAIKFTPTGGSIWLSGHSTHNWGTILVDDNGLGLHPDQVALLLKQPGLLPGTQGEKGMGLGLRLCQELLTRNGGQLTITSQPNKGTRVQVSLPLLTHSLPSRFPTRLPVTITPPNKTTY</sequence>
<dbReference type="RefSeq" id="WP_207334045.1">
    <property type="nucleotide sequence ID" value="NZ_JAFMYU010000002.1"/>
</dbReference>
<dbReference type="Gene3D" id="3.30.565.10">
    <property type="entry name" value="Histidine kinase-like ATPase, C-terminal domain"/>
    <property type="match status" value="1"/>
</dbReference>
<dbReference type="SMART" id="SM00387">
    <property type="entry name" value="HATPase_c"/>
    <property type="match status" value="1"/>
</dbReference>
<name>A0A939JUS2_9BACT</name>
<dbReference type="EC" id="2.7.13.3" evidence="2"/>
<accession>A0A939JUS2</accession>
<dbReference type="CDD" id="cd00075">
    <property type="entry name" value="HATPase"/>
    <property type="match status" value="1"/>
</dbReference>
<feature type="transmembrane region" description="Helical" evidence="6">
    <location>
        <begin position="45"/>
        <end position="63"/>
    </location>
</feature>
<dbReference type="Pfam" id="PF02518">
    <property type="entry name" value="HATPase_c"/>
    <property type="match status" value="1"/>
</dbReference>